<dbReference type="RefSeq" id="WP_186970320.1">
    <property type="nucleotide sequence ID" value="NZ_JACOPK010000008.1"/>
</dbReference>
<sequence>MPYTTADIFILSAAGCMGTDRDGLDSILAGNEEGAKGCCLSVDMTSDGIAVLSSDGYVLAPNGGAVAVCDHTYTELRKVAPRLLPVGQALDLARACRSKIAITLRDPSLLPQMRMTLRQTDYLDDAVFVGLGLVEAARLAAANPDLHIMGEMPAVPDNIAALVNASQTTGLFGLRAAPAHLTPPLLRACRAAGLFTMSLPTNDPRTLDTLIRGGVNFIETSRPDLAAALLPEGKKARPQRFPMRGID</sequence>
<gene>
    <name evidence="1" type="ORF">H8S02_09470</name>
</gene>
<name>A0ABR7GPF1_9FIRM</name>
<proteinExistence type="predicted"/>
<evidence type="ECO:0000313" key="1">
    <source>
        <dbReference type="EMBL" id="MBC5696173.1"/>
    </source>
</evidence>
<protein>
    <recommendedName>
        <fullName evidence="3">GP-PDE domain-containing protein</fullName>
    </recommendedName>
</protein>
<dbReference type="InterPro" id="IPR017946">
    <property type="entry name" value="PLC-like_Pdiesterase_TIM-brl"/>
</dbReference>
<dbReference type="EMBL" id="JACOPK010000008">
    <property type="protein sequence ID" value="MBC5696173.1"/>
    <property type="molecule type" value="Genomic_DNA"/>
</dbReference>
<evidence type="ECO:0000313" key="2">
    <source>
        <dbReference type="Proteomes" id="UP000641741"/>
    </source>
</evidence>
<dbReference type="SUPFAM" id="SSF51695">
    <property type="entry name" value="PLC-like phosphodiesterases"/>
    <property type="match status" value="1"/>
</dbReference>
<comment type="caution">
    <text evidence="1">The sequence shown here is derived from an EMBL/GenBank/DDBJ whole genome shotgun (WGS) entry which is preliminary data.</text>
</comment>
<dbReference type="Gene3D" id="3.20.20.190">
    <property type="entry name" value="Phosphatidylinositol (PI) phosphodiesterase"/>
    <property type="match status" value="1"/>
</dbReference>
<organism evidence="1 2">
    <name type="scientific">Agathobaculum hominis</name>
    <dbReference type="NCBI Taxonomy" id="2763014"/>
    <lineage>
        <taxon>Bacteria</taxon>
        <taxon>Bacillati</taxon>
        <taxon>Bacillota</taxon>
        <taxon>Clostridia</taxon>
        <taxon>Eubacteriales</taxon>
        <taxon>Butyricicoccaceae</taxon>
        <taxon>Agathobaculum</taxon>
    </lineage>
</organism>
<reference evidence="1 2" key="1">
    <citation type="submission" date="2020-08" db="EMBL/GenBank/DDBJ databases">
        <title>Genome public.</title>
        <authorList>
            <person name="Liu C."/>
            <person name="Sun Q."/>
        </authorList>
    </citation>
    <scope>NUCLEOTIDE SEQUENCE [LARGE SCALE GENOMIC DNA]</scope>
    <source>
        <strain evidence="1 2">M2</strain>
    </source>
</reference>
<dbReference type="Proteomes" id="UP000641741">
    <property type="component" value="Unassembled WGS sequence"/>
</dbReference>
<evidence type="ECO:0008006" key="3">
    <source>
        <dbReference type="Google" id="ProtNLM"/>
    </source>
</evidence>
<keyword evidence="2" id="KW-1185">Reference proteome</keyword>
<accession>A0ABR7GPF1</accession>